<evidence type="ECO:0000256" key="9">
    <source>
        <dbReference type="ARBA" id="ARBA00023098"/>
    </source>
</evidence>
<dbReference type="EMBL" id="MCGR01000098">
    <property type="protein sequence ID" value="ORY54381.1"/>
    <property type="molecule type" value="Genomic_DNA"/>
</dbReference>
<gene>
    <name evidence="16" type="ORF">BCR35DRAFT_284672</name>
</gene>
<dbReference type="PANTHER" id="PTHR11035:SF3">
    <property type="entry name" value="VERY-LONG-CHAIN (3R)-3-HYDROXYACYL-COA DEHYDRATASE"/>
    <property type="match status" value="1"/>
</dbReference>
<feature type="transmembrane region" description="Helical" evidence="14">
    <location>
        <begin position="28"/>
        <end position="47"/>
    </location>
</feature>
<feature type="region of interest" description="Disordered" evidence="15">
    <location>
        <begin position="258"/>
        <end position="282"/>
    </location>
</feature>
<keyword evidence="8 14" id="KW-1133">Transmembrane helix</keyword>
<evidence type="ECO:0000256" key="15">
    <source>
        <dbReference type="SAM" id="MobiDB-lite"/>
    </source>
</evidence>
<evidence type="ECO:0000256" key="7">
    <source>
        <dbReference type="ARBA" id="ARBA00022832"/>
    </source>
</evidence>
<dbReference type="InParanoid" id="A0A1Y2D515"/>
<feature type="region of interest" description="Disordered" evidence="15">
    <location>
        <begin position="1"/>
        <end position="21"/>
    </location>
</feature>
<dbReference type="EC" id="4.2.1.134" evidence="4 14"/>
<evidence type="ECO:0000256" key="11">
    <source>
        <dbReference type="ARBA" id="ARBA00023160"/>
    </source>
</evidence>
<dbReference type="GO" id="GO:0042761">
    <property type="term" value="P:very long-chain fatty acid biosynthetic process"/>
    <property type="evidence" value="ECO:0007669"/>
    <property type="project" value="TreeGrafter"/>
</dbReference>
<comment type="caution">
    <text evidence="16">The sequence shown here is derived from an EMBL/GenBank/DDBJ whole genome shotgun (WGS) entry which is preliminary data.</text>
</comment>
<comment type="similarity">
    <text evidence="3 14">Belongs to the very long-chain fatty acids dehydratase HACD family.</text>
</comment>
<feature type="compositionally biased region" description="Basic residues" evidence="15">
    <location>
        <begin position="273"/>
        <end position="282"/>
    </location>
</feature>
<dbReference type="Pfam" id="PF04387">
    <property type="entry name" value="PTPLA"/>
    <property type="match status" value="1"/>
</dbReference>
<keyword evidence="5 14" id="KW-0444">Lipid biosynthesis</keyword>
<feature type="transmembrane region" description="Helical" evidence="14">
    <location>
        <begin position="209"/>
        <end position="229"/>
    </location>
</feature>
<accession>A0A1Y2D515</accession>
<keyword evidence="7 14" id="KW-0276">Fatty acid metabolism</keyword>
<evidence type="ECO:0000256" key="5">
    <source>
        <dbReference type="ARBA" id="ARBA00022516"/>
    </source>
</evidence>
<dbReference type="STRING" id="106004.A0A1Y2D515"/>
<evidence type="ECO:0000256" key="6">
    <source>
        <dbReference type="ARBA" id="ARBA00022692"/>
    </source>
</evidence>
<dbReference type="Proteomes" id="UP000193467">
    <property type="component" value="Unassembled WGS sequence"/>
</dbReference>
<evidence type="ECO:0000313" key="17">
    <source>
        <dbReference type="Proteomes" id="UP000193467"/>
    </source>
</evidence>
<evidence type="ECO:0000313" key="16">
    <source>
        <dbReference type="EMBL" id="ORY54381.1"/>
    </source>
</evidence>
<dbReference type="GO" id="GO:0030148">
    <property type="term" value="P:sphingolipid biosynthetic process"/>
    <property type="evidence" value="ECO:0007669"/>
    <property type="project" value="TreeGrafter"/>
</dbReference>
<dbReference type="PANTHER" id="PTHR11035">
    <property type="entry name" value="VERY-LONG-CHAIN (3R)-3-HYDROXYACYL-COA DEHYDRATASE"/>
    <property type="match status" value="1"/>
</dbReference>
<feature type="compositionally biased region" description="Polar residues" evidence="15">
    <location>
        <begin position="261"/>
        <end position="272"/>
    </location>
</feature>
<dbReference type="AlphaFoldDB" id="A0A1Y2D515"/>
<feature type="compositionally biased region" description="Basic residues" evidence="15">
    <location>
        <begin position="1"/>
        <end position="11"/>
    </location>
</feature>
<name>A0A1Y2D515_9BASI</name>
<keyword evidence="11 14" id="KW-0275">Fatty acid biosynthesis</keyword>
<dbReference type="GO" id="GO:0030497">
    <property type="term" value="P:fatty acid elongation"/>
    <property type="evidence" value="ECO:0007669"/>
    <property type="project" value="TreeGrafter"/>
</dbReference>
<keyword evidence="10 14" id="KW-0472">Membrane</keyword>
<dbReference type="FunCoup" id="A0A1Y2D515">
    <property type="interactions" value="331"/>
</dbReference>
<sequence length="282" mass="30828">MPATPKKKPSQHQRELAKARAARRSPKNFYLVAYNAASALGWAYVLYRLVAHLLTGTGDGGIKAAVGLETAGEKLLGRARTGYSDFGDVVKLVQTAALLEAVHSGLGLVRSGILTTAAQIASRILVVWYICPFYPQVAASPIYISMVFAWSFTEVVRYLHYVASLVNVKVPVLEWLRYSTFYLMYPLGAGSECYLIFRSAAYAQQHFGILGYVGTLATAAFWPPALFVMMSHMHKQRNRHLVNPGKKISSATKAKIEAAQGSASAPETPSRITRSRSKANLS</sequence>
<comment type="pathway">
    <text evidence="2 14">Lipid metabolism; fatty acid biosynthesis.</text>
</comment>
<evidence type="ECO:0000256" key="8">
    <source>
        <dbReference type="ARBA" id="ARBA00022989"/>
    </source>
</evidence>
<keyword evidence="12 14" id="KW-0456">Lyase</keyword>
<protein>
    <recommendedName>
        <fullName evidence="4 14">Very-long-chain (3R)-3-hydroxyacyl-CoA dehydratase</fullName>
        <ecNumber evidence="4 14">4.2.1.134</ecNumber>
    </recommendedName>
</protein>
<dbReference type="InterPro" id="IPR007482">
    <property type="entry name" value="Tyr_Pase-like_PTPLA"/>
</dbReference>
<dbReference type="OrthoDB" id="46988at2759"/>
<comment type="caution">
    <text evidence="14">Lacks conserved residue(s) required for the propagation of feature annotation.</text>
</comment>
<keyword evidence="14" id="KW-0256">Endoplasmic reticulum</keyword>
<dbReference type="UniPathway" id="UPA00094"/>
<comment type="catalytic activity">
    <reaction evidence="13 14">
        <text>a very-long-chain (3R)-3-hydroxyacyl-CoA = a very-long-chain (2E)-enoyl-CoA + H2O</text>
        <dbReference type="Rhea" id="RHEA:45812"/>
        <dbReference type="ChEBI" id="CHEBI:15377"/>
        <dbReference type="ChEBI" id="CHEBI:83728"/>
        <dbReference type="ChEBI" id="CHEBI:85440"/>
        <dbReference type="EC" id="4.2.1.134"/>
    </reaction>
</comment>
<organism evidence="16 17">
    <name type="scientific">Leucosporidium creatinivorum</name>
    <dbReference type="NCBI Taxonomy" id="106004"/>
    <lineage>
        <taxon>Eukaryota</taxon>
        <taxon>Fungi</taxon>
        <taxon>Dikarya</taxon>
        <taxon>Basidiomycota</taxon>
        <taxon>Pucciniomycotina</taxon>
        <taxon>Microbotryomycetes</taxon>
        <taxon>Leucosporidiales</taxon>
        <taxon>Leucosporidium</taxon>
    </lineage>
</organism>
<evidence type="ECO:0000256" key="10">
    <source>
        <dbReference type="ARBA" id="ARBA00023136"/>
    </source>
</evidence>
<dbReference type="GO" id="GO:0102158">
    <property type="term" value="F:very-long-chain (3R)-3-hydroxyacyl-CoA dehydratase activity"/>
    <property type="evidence" value="ECO:0007669"/>
    <property type="project" value="UniProtKB-EC"/>
</dbReference>
<keyword evidence="9 14" id="KW-0443">Lipid metabolism</keyword>
<comment type="function">
    <text evidence="14">Catalyzes the third of the four reactions of the long-chain fatty acids elongation cycle. This endoplasmic reticulum-bound enzymatic process, allows the addition of two carbons to the chain of long- and very long-chain fatty acids/VLCFAs per cycle. This enzyme catalyzes the dehydration of the 3-hydroxyacyl-CoA intermediate into trans-2,3-enoyl-CoA, within each cycle of fatty acid elongation. Thereby, it participates to the production of VLCFAs of different chain lengths that are involved in multiple biological processes as precursors of membrane lipids and lipid mediators.</text>
</comment>
<evidence type="ECO:0000256" key="1">
    <source>
        <dbReference type="ARBA" id="ARBA00004141"/>
    </source>
</evidence>
<evidence type="ECO:0000256" key="3">
    <source>
        <dbReference type="ARBA" id="ARBA00007811"/>
    </source>
</evidence>
<comment type="subcellular location">
    <subcellularLocation>
        <location evidence="14">Endoplasmic reticulum membrane</location>
        <topology evidence="14">Multi-pass membrane protein</topology>
    </subcellularLocation>
    <subcellularLocation>
        <location evidence="1">Membrane</location>
        <topology evidence="1">Multi-pass membrane protein</topology>
    </subcellularLocation>
</comment>
<evidence type="ECO:0000256" key="13">
    <source>
        <dbReference type="ARBA" id="ARBA00036671"/>
    </source>
</evidence>
<reference evidence="16 17" key="1">
    <citation type="submission" date="2016-07" db="EMBL/GenBank/DDBJ databases">
        <title>Pervasive Adenine N6-methylation of Active Genes in Fungi.</title>
        <authorList>
            <consortium name="DOE Joint Genome Institute"/>
            <person name="Mondo S.J."/>
            <person name="Dannebaum R.O."/>
            <person name="Kuo R.C."/>
            <person name="Labutti K."/>
            <person name="Haridas S."/>
            <person name="Kuo A."/>
            <person name="Salamov A."/>
            <person name="Ahrendt S.R."/>
            <person name="Lipzen A."/>
            <person name="Sullivan W."/>
            <person name="Andreopoulos W.B."/>
            <person name="Clum A."/>
            <person name="Lindquist E."/>
            <person name="Daum C."/>
            <person name="Ramamoorthy G.K."/>
            <person name="Gryganskyi A."/>
            <person name="Culley D."/>
            <person name="Magnuson J.K."/>
            <person name="James T.Y."/>
            <person name="O'Malley M.A."/>
            <person name="Stajich J.E."/>
            <person name="Spatafora J.W."/>
            <person name="Visel A."/>
            <person name="Grigoriev I.V."/>
        </authorList>
    </citation>
    <scope>NUCLEOTIDE SEQUENCE [LARGE SCALE GENOMIC DNA]</scope>
    <source>
        <strain evidence="16 17">62-1032</strain>
    </source>
</reference>
<keyword evidence="6 14" id="KW-0812">Transmembrane</keyword>
<keyword evidence="17" id="KW-1185">Reference proteome</keyword>
<evidence type="ECO:0000256" key="4">
    <source>
        <dbReference type="ARBA" id="ARBA00013122"/>
    </source>
</evidence>
<dbReference type="GO" id="GO:0005789">
    <property type="term" value="C:endoplasmic reticulum membrane"/>
    <property type="evidence" value="ECO:0007669"/>
    <property type="project" value="UniProtKB-SubCell"/>
</dbReference>
<evidence type="ECO:0000256" key="2">
    <source>
        <dbReference type="ARBA" id="ARBA00005194"/>
    </source>
</evidence>
<evidence type="ECO:0000256" key="14">
    <source>
        <dbReference type="RuleBase" id="RU363109"/>
    </source>
</evidence>
<evidence type="ECO:0000256" key="12">
    <source>
        <dbReference type="ARBA" id="ARBA00023239"/>
    </source>
</evidence>
<proteinExistence type="inferred from homology"/>